<dbReference type="InterPro" id="IPR008983">
    <property type="entry name" value="Tumour_necrosis_fac-like_dom"/>
</dbReference>
<evidence type="ECO:0000256" key="1">
    <source>
        <dbReference type="ARBA" id="ARBA00004300"/>
    </source>
</evidence>
<evidence type="ECO:0000256" key="2">
    <source>
        <dbReference type="ARBA" id="ARBA00022490"/>
    </source>
</evidence>
<organism evidence="6 7">
    <name type="scientific">Crassostrea virginica</name>
    <name type="common">Eastern oyster</name>
    <dbReference type="NCBI Taxonomy" id="6565"/>
    <lineage>
        <taxon>Eukaryota</taxon>
        <taxon>Metazoa</taxon>
        <taxon>Spiralia</taxon>
        <taxon>Lophotrochozoa</taxon>
        <taxon>Mollusca</taxon>
        <taxon>Bivalvia</taxon>
        <taxon>Autobranchia</taxon>
        <taxon>Pteriomorphia</taxon>
        <taxon>Ostreida</taxon>
        <taxon>Ostreoidea</taxon>
        <taxon>Ostreidae</taxon>
        <taxon>Crassostrea</taxon>
    </lineage>
</organism>
<accession>A0A8B8AY69</accession>
<name>A0A8B8AY69_CRAVI</name>
<dbReference type="GO" id="GO:0060271">
    <property type="term" value="P:cilium assembly"/>
    <property type="evidence" value="ECO:0007669"/>
    <property type="project" value="TreeGrafter"/>
</dbReference>
<dbReference type="AlphaFoldDB" id="A0A8B8AY69"/>
<feature type="coiled-coil region" evidence="5">
    <location>
        <begin position="1033"/>
        <end position="1060"/>
    </location>
</feature>
<dbReference type="GO" id="GO:0051660">
    <property type="term" value="P:establishment of centrosome localization"/>
    <property type="evidence" value="ECO:0007669"/>
    <property type="project" value="TreeGrafter"/>
</dbReference>
<dbReference type="Gene3D" id="2.60.120.40">
    <property type="match status" value="1"/>
</dbReference>
<keyword evidence="2" id="KW-0963">Cytoplasm</keyword>
<feature type="coiled-coil region" evidence="5">
    <location>
        <begin position="228"/>
        <end position="262"/>
    </location>
</feature>
<evidence type="ECO:0000313" key="6">
    <source>
        <dbReference type="Proteomes" id="UP000694844"/>
    </source>
</evidence>
<dbReference type="PANTHER" id="PTHR23170">
    <property type="entry name" value="NY-REN-58 ANTIGEN"/>
    <property type="match status" value="1"/>
</dbReference>
<keyword evidence="3 5" id="KW-0175">Coiled coil</keyword>
<dbReference type="OrthoDB" id="311279at2759"/>
<reference evidence="7" key="1">
    <citation type="submission" date="2025-08" db="UniProtKB">
        <authorList>
            <consortium name="RefSeq"/>
        </authorList>
    </citation>
    <scope>IDENTIFICATION</scope>
    <source>
        <tissue evidence="7">Whole sample</tissue>
    </source>
</reference>
<dbReference type="KEGG" id="cvn:111105908"/>
<dbReference type="GO" id="GO:0097539">
    <property type="term" value="C:ciliary transition fiber"/>
    <property type="evidence" value="ECO:0007669"/>
    <property type="project" value="TreeGrafter"/>
</dbReference>
<dbReference type="Proteomes" id="UP000694844">
    <property type="component" value="Chromosome 8"/>
</dbReference>
<comment type="subcellular location">
    <subcellularLocation>
        <location evidence="1">Cytoplasm</location>
        <location evidence="1">Cytoskeleton</location>
        <location evidence="1">Microtubule organizing center</location>
        <location evidence="1">Centrosome</location>
    </subcellularLocation>
</comment>
<feature type="coiled-coil region" evidence="5">
    <location>
        <begin position="401"/>
        <end position="541"/>
    </location>
</feature>
<dbReference type="GO" id="GO:0005813">
    <property type="term" value="C:centrosome"/>
    <property type="evidence" value="ECO:0007669"/>
    <property type="project" value="UniProtKB-SubCell"/>
</dbReference>
<evidence type="ECO:0000256" key="4">
    <source>
        <dbReference type="ARBA" id="ARBA00023212"/>
    </source>
</evidence>
<protein>
    <submittedName>
        <fullName evidence="7">Centrosomal protein of 83 kDa-like isoform X1</fullName>
    </submittedName>
</protein>
<dbReference type="PANTHER" id="PTHR23170:SF2">
    <property type="entry name" value="CENTROSOMAL PROTEIN OF 83 KDA"/>
    <property type="match status" value="1"/>
</dbReference>
<feature type="coiled-coil region" evidence="5">
    <location>
        <begin position="575"/>
        <end position="970"/>
    </location>
</feature>
<evidence type="ECO:0000313" key="7">
    <source>
        <dbReference type="RefSeq" id="XP_022296091.1"/>
    </source>
</evidence>
<evidence type="ECO:0000256" key="3">
    <source>
        <dbReference type="ARBA" id="ARBA00023054"/>
    </source>
</evidence>
<dbReference type="GeneID" id="111105908"/>
<dbReference type="GO" id="GO:0005814">
    <property type="term" value="C:centriole"/>
    <property type="evidence" value="ECO:0007669"/>
    <property type="project" value="TreeGrafter"/>
</dbReference>
<keyword evidence="4" id="KW-0206">Cytoskeleton</keyword>
<keyword evidence="6" id="KW-1185">Reference proteome</keyword>
<dbReference type="InterPro" id="IPR052116">
    <property type="entry name" value="Centro_Cilium_Assembly"/>
</dbReference>
<dbReference type="GO" id="GO:0005794">
    <property type="term" value="C:Golgi apparatus"/>
    <property type="evidence" value="ECO:0007669"/>
    <property type="project" value="TreeGrafter"/>
</dbReference>
<sequence length="1125" mass="131087">MFNMIAETNGMLVHGNSSLSGQTHGSSGQILDMADITQILYNQTNELINLKKQAENDRSTIQLLQNRVFLLETELSDKMNTSKTPSSQEFSTYLLSMNHLIQNMAANDENDKNLTRQFDIAVKHFEEYKAEMQFTLLNLTTELDHYKQRLESERSKVSLLQNLTQRTNNNFNDFKTDMLQMHVNQSTEMVGIKQELKSELSKISLLHNVTQQTDEKVNDLRTDLLQTRLNQTNEMVDYKQQLENEKSKVHVLQNITQRLNQRLNDLNVQIRYTSLSLLDLQTATEQLNGSLLQQLEERISDVHDLIIANVSNRIAFTAGVTSSSTTWSSGTLVFPKVITNVGNGYNPRDGDFCHSTESLKMASTSFMGSSGRNVSGLPPVAPNLASSLPQLTSETELQKLLADERMRSQMHKTNYEQLKEEHKRLQDEFAHLEEEIKRTVEESKIVQEKYKTMYEQARRELGEKSAQIEEIRTSVITPQRLEIIRTQVTEDISKTYKERYHKQEQELEEYRTLCNQLKHTLAFTQSEYETQKAEYQRIVEEYKLSAEAEVTNLRKERETTITKVREESSQDAERVRILQKENAQLLLKLKTLTLELEEIHAQREKQGFETDNITRVQNKQITELSATIKALETERESLRHQLDQLQRDLALTGDTHNKLTGQIHELEKENAVCRNKVEEITHKNKVDLTNLKMDMLKQRGELERERDKLLNTVDDLQTKLQINQHKIDQQARALVEKERDAVRRVQAAREEEFVKLTKVEAEKLALETKLQEMDRRKIDQDAYKHAEKEKMEERIRATNDAKETAERELLVLKSKIDHQNHLQNMIERERSENSDLKSKVSRLETEINAYLGNEHDMTDDNLRLRNQVELLKEEIKLTKSQLKKVQDNHDIILMQQKSAFTEEKAQVDQRLQELQGQLKELHGKYQRALTAYKKYKKKSTHVVERLKDKVEILEAKNVEIELEKKALQACVPQDMYSKLKKQWKDLQRRHNEFKKVLLSSVYPVTIGDMSFGNVTLPPDCTFLPGNISFTEQERKHQEDLRLLKQRLDKVDSNQQKQLEELQEIASSTFRGTFPELDEKIGERIVEEKIVETETVIERERIVEKDVCVEEHLEESMEKADSEKSS</sequence>
<dbReference type="RefSeq" id="XP_022296091.1">
    <property type="nucleotide sequence ID" value="XM_022440383.1"/>
</dbReference>
<feature type="coiled-coil region" evidence="5">
    <location>
        <begin position="136"/>
        <end position="163"/>
    </location>
</feature>
<evidence type="ECO:0000256" key="5">
    <source>
        <dbReference type="SAM" id="Coils"/>
    </source>
</evidence>
<proteinExistence type="predicted"/>
<dbReference type="SUPFAM" id="SSF49842">
    <property type="entry name" value="TNF-like"/>
    <property type="match status" value="1"/>
</dbReference>
<gene>
    <name evidence="7" type="primary">LOC111105908</name>
</gene>
<dbReference type="Gene3D" id="1.10.287.1490">
    <property type="match status" value="1"/>
</dbReference>